<evidence type="ECO:0000256" key="6">
    <source>
        <dbReference type="ARBA" id="ARBA00022692"/>
    </source>
</evidence>
<feature type="compositionally biased region" description="Low complexity" evidence="13">
    <location>
        <begin position="179"/>
        <end position="193"/>
    </location>
</feature>
<dbReference type="InParanoid" id="A0A1U7R5A6"/>
<feature type="transmembrane region" description="Helical" evidence="14">
    <location>
        <begin position="232"/>
        <end position="257"/>
    </location>
</feature>
<dbReference type="GO" id="GO:0031410">
    <property type="term" value="C:cytoplasmic vesicle"/>
    <property type="evidence" value="ECO:0007669"/>
    <property type="project" value="TreeGrafter"/>
</dbReference>
<feature type="region of interest" description="Disordered" evidence="13">
    <location>
        <begin position="164"/>
        <end position="196"/>
    </location>
</feature>
<keyword evidence="5" id="KW-1003">Cell membrane</keyword>
<dbReference type="InterPro" id="IPR008253">
    <property type="entry name" value="Marvel"/>
</dbReference>
<dbReference type="Proteomes" id="UP000189705">
    <property type="component" value="Unplaced"/>
</dbReference>
<dbReference type="AlphaFoldDB" id="A0A1U7R5A6"/>
<feature type="domain" description="MARVEL" evidence="15">
    <location>
        <begin position="229"/>
        <end position="398"/>
    </location>
</feature>
<sequence length="589" mass="64719">MRTVPDVARTSAGDEEQPRDPRATQPLSRGCTGPRLGQEAGAGPPAPPWLGWSSRGHMANAAFPGATAAREKRRPVLTSGSLLSSAGLTWVTPASIGVSGEPYPTGSDSPCSSAPPRPAQPAVGDVPRGSGRPPLKPVRRFVPRSWKRFFQRWRRVPEPRPLLARARPHSPPVSPLLMPASDSSSQEPSWSSPKAEPVGVMLPSGSPPAWCSEEAKLEAYRRKYAYMKSWPGLLRLLAGLQLLCGGMVFACVCAYIQKDYTGASLVDSGLLGAGYGDGYYQPMTPFVLTAAGLAWLGTVTLLSLGLTRYYRSILLDSPWWPLAEFGINLALFLLYLAAATVYVNDVTRGGLCYSLFSRGPLVAALCRVAGGQVAALALLFITALLYLASALVCLKMWRHETARRHREPAEAPHSPVLLPARPKRIVFQDEVVPGSQRAKVTKCISFSEKGGEPATMSCSIPTGHTPKPHVLPDYVVKYPAISSPEEREKYKAVFNDQYAEYRELHGEVRAALQKFQELDAMMGRLPRRALSRQEQSRVSNVWKEYKKKRNDPAFLEKKERCDYLKKKLTHLKAQIQDYDCTAKEGSVYF</sequence>
<dbReference type="Pfam" id="PF07303">
    <property type="entry name" value="Occludin_ELL"/>
    <property type="match status" value="1"/>
</dbReference>
<dbReference type="OrthoDB" id="6284217at2759"/>
<evidence type="ECO:0000256" key="7">
    <source>
        <dbReference type="ARBA" id="ARBA00022949"/>
    </source>
</evidence>
<gene>
    <name evidence="18" type="primary">OCEL1</name>
</gene>
<feature type="region of interest" description="Disordered" evidence="13">
    <location>
        <begin position="1"/>
        <end position="136"/>
    </location>
</feature>
<dbReference type="PANTHER" id="PTHR23288">
    <property type="entry name" value="OCCLUDIN AND RNA POLYMERASE II ELONGATION FACTOR ELL"/>
    <property type="match status" value="1"/>
</dbReference>
<evidence type="ECO:0000256" key="14">
    <source>
        <dbReference type="SAM" id="Phobius"/>
    </source>
</evidence>
<keyword evidence="9" id="KW-0175">Coiled coil</keyword>
<feature type="compositionally biased region" description="Low complexity" evidence="13">
    <location>
        <begin position="77"/>
        <end position="89"/>
    </location>
</feature>
<evidence type="ECO:0000256" key="5">
    <source>
        <dbReference type="ARBA" id="ARBA00022475"/>
    </source>
</evidence>
<dbReference type="GeneID" id="102381698"/>
<dbReference type="GO" id="GO:0016324">
    <property type="term" value="C:apical plasma membrane"/>
    <property type="evidence" value="ECO:0007669"/>
    <property type="project" value="TreeGrafter"/>
</dbReference>
<evidence type="ECO:0000256" key="3">
    <source>
        <dbReference type="ARBA" id="ARBA00009171"/>
    </source>
</evidence>
<dbReference type="GO" id="GO:0005923">
    <property type="term" value="C:bicellular tight junction"/>
    <property type="evidence" value="ECO:0007669"/>
    <property type="project" value="UniProtKB-SubCell"/>
</dbReference>
<feature type="transmembrane region" description="Helical" evidence="14">
    <location>
        <begin position="286"/>
        <end position="307"/>
    </location>
</feature>
<proteinExistence type="inferred from homology"/>
<keyword evidence="4" id="KW-0796">Tight junction</keyword>
<evidence type="ECO:0000313" key="18">
    <source>
        <dbReference type="RefSeq" id="XP_006017602.1"/>
    </source>
</evidence>
<evidence type="ECO:0000256" key="2">
    <source>
        <dbReference type="ARBA" id="ARBA00004651"/>
    </source>
</evidence>
<evidence type="ECO:0000259" key="16">
    <source>
        <dbReference type="PROSITE" id="PS51980"/>
    </source>
</evidence>
<keyword evidence="7" id="KW-0965">Cell junction</keyword>
<dbReference type="PROSITE" id="PS51980">
    <property type="entry name" value="OCEL"/>
    <property type="match status" value="1"/>
</dbReference>
<dbReference type="PANTHER" id="PTHR23288:SF41">
    <property type="entry name" value="OCCLUDIN_ELL DOMAIN-CONTAINING PROTEIN 1 ISOFORM X1"/>
    <property type="match status" value="1"/>
</dbReference>
<dbReference type="PROSITE" id="PS51225">
    <property type="entry name" value="MARVEL"/>
    <property type="match status" value="1"/>
</dbReference>
<dbReference type="CTD" id="79629"/>
<dbReference type="InterPro" id="IPR010844">
    <property type="entry name" value="Occludin_ELL"/>
</dbReference>
<evidence type="ECO:0000256" key="10">
    <source>
        <dbReference type="ARBA" id="ARBA00023136"/>
    </source>
</evidence>
<evidence type="ECO:0000256" key="11">
    <source>
        <dbReference type="PROSITE-ProRule" id="PRU00581"/>
    </source>
</evidence>
<dbReference type="RefSeq" id="XP_006017602.1">
    <property type="nucleotide sequence ID" value="XM_006017540.3"/>
</dbReference>
<evidence type="ECO:0000256" key="1">
    <source>
        <dbReference type="ARBA" id="ARBA00004435"/>
    </source>
</evidence>
<dbReference type="STRING" id="38654.A0A1U7R5A6"/>
<name>A0A1U7R5A6_ALLSI</name>
<dbReference type="InterPro" id="IPR031176">
    <property type="entry name" value="ELL/occludin"/>
</dbReference>
<comment type="subcellular location">
    <subcellularLocation>
        <location evidence="1">Cell junction</location>
        <location evidence="1">Tight junction</location>
    </subcellularLocation>
    <subcellularLocation>
        <location evidence="2">Cell membrane</location>
        <topology evidence="2">Multi-pass membrane protein</topology>
    </subcellularLocation>
</comment>
<evidence type="ECO:0000256" key="13">
    <source>
        <dbReference type="SAM" id="MobiDB-lite"/>
    </source>
</evidence>
<evidence type="ECO:0000259" key="15">
    <source>
        <dbReference type="PROSITE" id="PS51225"/>
    </source>
</evidence>
<evidence type="ECO:0000256" key="12">
    <source>
        <dbReference type="PROSITE-ProRule" id="PRU01324"/>
    </source>
</evidence>
<feature type="transmembrane region" description="Helical" evidence="14">
    <location>
        <begin position="319"/>
        <end position="341"/>
    </location>
</feature>
<dbReference type="KEGG" id="asn:102381698"/>
<dbReference type="Gene3D" id="6.10.140.340">
    <property type="match status" value="1"/>
</dbReference>
<dbReference type="GO" id="GO:0070830">
    <property type="term" value="P:bicellular tight junction assembly"/>
    <property type="evidence" value="ECO:0007669"/>
    <property type="project" value="TreeGrafter"/>
</dbReference>
<keyword evidence="6 11" id="KW-0812">Transmembrane</keyword>
<dbReference type="Pfam" id="PF01284">
    <property type="entry name" value="MARVEL"/>
    <property type="match status" value="1"/>
</dbReference>
<keyword evidence="8 14" id="KW-1133">Transmembrane helix</keyword>
<accession>A0A1U7R5A6</accession>
<keyword evidence="10 11" id="KW-0472">Membrane</keyword>
<protein>
    <submittedName>
        <fullName evidence="18">Occludin/ELL domain-containing protein 1 isoform X1</fullName>
    </submittedName>
</protein>
<evidence type="ECO:0000256" key="4">
    <source>
        <dbReference type="ARBA" id="ARBA00022427"/>
    </source>
</evidence>
<reference evidence="18" key="1">
    <citation type="submission" date="2025-08" db="UniProtKB">
        <authorList>
            <consortium name="RefSeq"/>
        </authorList>
    </citation>
    <scope>IDENTIFICATION</scope>
</reference>
<evidence type="ECO:0000256" key="8">
    <source>
        <dbReference type="ARBA" id="ARBA00022989"/>
    </source>
</evidence>
<dbReference type="SUPFAM" id="SSF144292">
    <property type="entry name" value="occludin/ELL-like"/>
    <property type="match status" value="1"/>
</dbReference>
<feature type="transmembrane region" description="Helical" evidence="14">
    <location>
        <begin position="361"/>
        <end position="394"/>
    </location>
</feature>
<feature type="domain" description="OCEL" evidence="16">
    <location>
        <begin position="472"/>
        <end position="583"/>
    </location>
</feature>
<organism evidence="17 18">
    <name type="scientific">Alligator sinensis</name>
    <name type="common">Chinese alligator</name>
    <dbReference type="NCBI Taxonomy" id="38654"/>
    <lineage>
        <taxon>Eukaryota</taxon>
        <taxon>Metazoa</taxon>
        <taxon>Chordata</taxon>
        <taxon>Craniata</taxon>
        <taxon>Vertebrata</taxon>
        <taxon>Euteleostomi</taxon>
        <taxon>Archelosauria</taxon>
        <taxon>Archosauria</taxon>
        <taxon>Crocodylia</taxon>
        <taxon>Alligatoridae</taxon>
        <taxon>Alligatorinae</taxon>
        <taxon>Alligator</taxon>
    </lineage>
</organism>
<evidence type="ECO:0000256" key="9">
    <source>
        <dbReference type="ARBA" id="ARBA00023054"/>
    </source>
</evidence>
<dbReference type="eggNOG" id="KOG4796">
    <property type="taxonomic scope" value="Eukaryota"/>
</dbReference>
<comment type="similarity">
    <text evidence="3 12">Belongs to the ELL/occludin family.</text>
</comment>
<keyword evidence="17" id="KW-1185">Reference proteome</keyword>
<evidence type="ECO:0000313" key="17">
    <source>
        <dbReference type="Proteomes" id="UP000189705"/>
    </source>
</evidence>